<dbReference type="Gene3D" id="3.40.50.150">
    <property type="entry name" value="Vaccinia Virus protein VP39"/>
    <property type="match status" value="1"/>
</dbReference>
<comment type="caution">
    <text evidence="1">The sequence shown here is derived from an EMBL/GenBank/DDBJ whole genome shotgun (WGS) entry which is preliminary data.</text>
</comment>
<dbReference type="GO" id="GO:0008168">
    <property type="term" value="F:methyltransferase activity"/>
    <property type="evidence" value="ECO:0007669"/>
    <property type="project" value="UniProtKB-KW"/>
</dbReference>
<evidence type="ECO:0000313" key="2">
    <source>
        <dbReference type="Proteomes" id="UP001589755"/>
    </source>
</evidence>
<dbReference type="InterPro" id="IPR029063">
    <property type="entry name" value="SAM-dependent_MTases_sf"/>
</dbReference>
<reference evidence="1 2" key="1">
    <citation type="submission" date="2024-09" db="EMBL/GenBank/DDBJ databases">
        <authorList>
            <person name="Sun Q."/>
            <person name="Mori K."/>
        </authorList>
    </citation>
    <scope>NUCLEOTIDE SEQUENCE [LARGE SCALE GENOMIC DNA]</scope>
    <source>
        <strain evidence="1 2">CCM 8543</strain>
    </source>
</reference>
<name>A0ABV6DA55_9HYPH</name>
<dbReference type="Proteomes" id="UP001589755">
    <property type="component" value="Unassembled WGS sequence"/>
</dbReference>
<keyword evidence="2" id="KW-1185">Reference proteome</keyword>
<keyword evidence="1" id="KW-0808">Transferase</keyword>
<gene>
    <name evidence="1" type="ORF">ACFFJ2_14080</name>
</gene>
<sequence length="63" mass="6443">MAEAQRFTVDAFHRGRFHLVQPAERGHRAGLDAMLLAGAVPRAFCGQLADLGAGAGAAGLAVA</sequence>
<evidence type="ECO:0000313" key="1">
    <source>
        <dbReference type="EMBL" id="MFC0209530.1"/>
    </source>
</evidence>
<keyword evidence="1" id="KW-0489">Methyltransferase</keyword>
<accession>A0ABV6DA55</accession>
<organism evidence="1 2">
    <name type="scientific">Chelativorans intermedius</name>
    <dbReference type="NCBI Taxonomy" id="515947"/>
    <lineage>
        <taxon>Bacteria</taxon>
        <taxon>Pseudomonadati</taxon>
        <taxon>Pseudomonadota</taxon>
        <taxon>Alphaproteobacteria</taxon>
        <taxon>Hyphomicrobiales</taxon>
        <taxon>Phyllobacteriaceae</taxon>
        <taxon>Chelativorans</taxon>
    </lineage>
</organism>
<feature type="non-terminal residue" evidence="1">
    <location>
        <position position="63"/>
    </location>
</feature>
<dbReference type="GO" id="GO:0032259">
    <property type="term" value="P:methylation"/>
    <property type="evidence" value="ECO:0007669"/>
    <property type="project" value="UniProtKB-KW"/>
</dbReference>
<protein>
    <submittedName>
        <fullName evidence="1">Methyltransferase</fullName>
    </submittedName>
</protein>
<proteinExistence type="predicted"/>
<dbReference type="EMBL" id="JBHLXD010000024">
    <property type="protein sequence ID" value="MFC0209530.1"/>
    <property type="molecule type" value="Genomic_DNA"/>
</dbReference>